<sequence length="148" mass="16725">LDKITDFEALSYTWYIDRDTGSPTEGRMRTIICNGKTLKVHQNLHNALFQLRSLNRGTSIWIDAICIDQANSKDMSDDEKKKRKAEKSAQVSNMESIFGSAKTVVVWLGRCSLLSGIAARWVQQAMSMPKSEQEKVLALYQKTAKKNP</sequence>
<protein>
    <recommendedName>
        <fullName evidence="1">Heterokaryon incompatibility domain-containing protein</fullName>
    </recommendedName>
</protein>
<keyword evidence="3" id="KW-1185">Reference proteome</keyword>
<dbReference type="EMBL" id="KB445572">
    <property type="protein sequence ID" value="EMD94255.1"/>
    <property type="molecule type" value="Genomic_DNA"/>
</dbReference>
<evidence type="ECO:0000259" key="1">
    <source>
        <dbReference type="Pfam" id="PF06985"/>
    </source>
</evidence>
<accession>M2T9N1</accession>
<dbReference type="InterPro" id="IPR052895">
    <property type="entry name" value="HetReg/Transcr_Mod"/>
</dbReference>
<dbReference type="PANTHER" id="PTHR24148">
    <property type="entry name" value="ANKYRIN REPEAT DOMAIN-CONTAINING PROTEIN 39 HOMOLOG-RELATED"/>
    <property type="match status" value="1"/>
</dbReference>
<dbReference type="STRING" id="701091.M2T9N1"/>
<dbReference type="InterPro" id="IPR010730">
    <property type="entry name" value="HET"/>
</dbReference>
<gene>
    <name evidence="2" type="ORF">COCHEDRAFT_1094088</name>
</gene>
<evidence type="ECO:0000313" key="3">
    <source>
        <dbReference type="Proteomes" id="UP000016936"/>
    </source>
</evidence>
<feature type="non-terminal residue" evidence="2">
    <location>
        <position position="1"/>
    </location>
</feature>
<name>M2T9N1_COCH5</name>
<dbReference type="Proteomes" id="UP000016936">
    <property type="component" value="Unassembled WGS sequence"/>
</dbReference>
<proteinExistence type="predicted"/>
<reference evidence="3" key="2">
    <citation type="journal article" date="2013" name="PLoS Genet.">
        <title>Comparative genome structure, secondary metabolite, and effector coding capacity across Cochliobolus pathogens.</title>
        <authorList>
            <person name="Condon B.J."/>
            <person name="Leng Y."/>
            <person name="Wu D."/>
            <person name="Bushley K.E."/>
            <person name="Ohm R.A."/>
            <person name="Otillar R."/>
            <person name="Martin J."/>
            <person name="Schackwitz W."/>
            <person name="Grimwood J."/>
            <person name="MohdZainudin N."/>
            <person name="Xue C."/>
            <person name="Wang R."/>
            <person name="Manning V.A."/>
            <person name="Dhillon B."/>
            <person name="Tu Z.J."/>
            <person name="Steffenson B.J."/>
            <person name="Salamov A."/>
            <person name="Sun H."/>
            <person name="Lowry S."/>
            <person name="LaButti K."/>
            <person name="Han J."/>
            <person name="Copeland A."/>
            <person name="Lindquist E."/>
            <person name="Barry K."/>
            <person name="Schmutz J."/>
            <person name="Baker S.E."/>
            <person name="Ciuffetti L.M."/>
            <person name="Grigoriev I.V."/>
            <person name="Zhong S."/>
            <person name="Turgeon B.G."/>
        </authorList>
    </citation>
    <scope>NUCLEOTIDE SEQUENCE [LARGE SCALE GENOMIC DNA]</scope>
    <source>
        <strain evidence="3">C5 / ATCC 48332 / race O</strain>
    </source>
</reference>
<feature type="domain" description="Heterokaryon incompatibility" evidence="1">
    <location>
        <begin position="7"/>
        <end position="115"/>
    </location>
</feature>
<reference evidence="2 3" key="1">
    <citation type="journal article" date="2012" name="PLoS Pathog.">
        <title>Diverse lifestyles and strategies of plant pathogenesis encoded in the genomes of eighteen Dothideomycetes fungi.</title>
        <authorList>
            <person name="Ohm R.A."/>
            <person name="Feau N."/>
            <person name="Henrissat B."/>
            <person name="Schoch C.L."/>
            <person name="Horwitz B.A."/>
            <person name="Barry K.W."/>
            <person name="Condon B.J."/>
            <person name="Copeland A.C."/>
            <person name="Dhillon B."/>
            <person name="Glaser F."/>
            <person name="Hesse C.N."/>
            <person name="Kosti I."/>
            <person name="LaButti K."/>
            <person name="Lindquist E.A."/>
            <person name="Lucas S."/>
            <person name="Salamov A.A."/>
            <person name="Bradshaw R.E."/>
            <person name="Ciuffetti L."/>
            <person name="Hamelin R.C."/>
            <person name="Kema G.H.J."/>
            <person name="Lawrence C."/>
            <person name="Scott J.A."/>
            <person name="Spatafora J.W."/>
            <person name="Turgeon B.G."/>
            <person name="de Wit P.J.G.M."/>
            <person name="Zhong S."/>
            <person name="Goodwin S.B."/>
            <person name="Grigoriev I.V."/>
        </authorList>
    </citation>
    <scope>NUCLEOTIDE SEQUENCE [LARGE SCALE GENOMIC DNA]</scope>
    <source>
        <strain evidence="3">C5 / ATCC 48332 / race O</strain>
    </source>
</reference>
<organism evidence="2 3">
    <name type="scientific">Cochliobolus heterostrophus (strain C5 / ATCC 48332 / race O)</name>
    <name type="common">Southern corn leaf blight fungus</name>
    <name type="synonym">Bipolaris maydis</name>
    <dbReference type="NCBI Taxonomy" id="701091"/>
    <lineage>
        <taxon>Eukaryota</taxon>
        <taxon>Fungi</taxon>
        <taxon>Dikarya</taxon>
        <taxon>Ascomycota</taxon>
        <taxon>Pezizomycotina</taxon>
        <taxon>Dothideomycetes</taxon>
        <taxon>Pleosporomycetidae</taxon>
        <taxon>Pleosporales</taxon>
        <taxon>Pleosporineae</taxon>
        <taxon>Pleosporaceae</taxon>
        <taxon>Bipolaris</taxon>
    </lineage>
</organism>
<evidence type="ECO:0000313" key="2">
    <source>
        <dbReference type="EMBL" id="EMD94255.1"/>
    </source>
</evidence>
<dbReference type="Pfam" id="PF06985">
    <property type="entry name" value="HET"/>
    <property type="match status" value="1"/>
</dbReference>
<dbReference type="AlphaFoldDB" id="M2T9N1"/>
<dbReference type="HOGENOM" id="CLU_004184_6_0_1"/>
<dbReference type="PANTHER" id="PTHR24148:SF64">
    <property type="entry name" value="HETEROKARYON INCOMPATIBILITY DOMAIN-CONTAINING PROTEIN"/>
    <property type="match status" value="1"/>
</dbReference>